<feature type="binding site" evidence="7">
    <location>
        <position position="120"/>
    </location>
    <ligand>
        <name>ATP</name>
        <dbReference type="ChEBI" id="CHEBI:30616"/>
    </ligand>
</feature>
<protein>
    <recommendedName>
        <fullName evidence="7">Shikimate kinase</fullName>
        <shortName evidence="7">SK</shortName>
        <ecNumber evidence="7">2.7.1.71</ecNumber>
    </recommendedName>
</protein>
<dbReference type="OrthoDB" id="9800332at2"/>
<keyword evidence="3 7" id="KW-0547">Nucleotide-binding</keyword>
<evidence type="ECO:0000256" key="5">
    <source>
        <dbReference type="ARBA" id="ARBA00022840"/>
    </source>
</evidence>
<dbReference type="Gene3D" id="3.40.50.300">
    <property type="entry name" value="P-loop containing nucleotide triphosphate hydrolases"/>
    <property type="match status" value="1"/>
</dbReference>
<comment type="subunit">
    <text evidence="7">Monomer.</text>
</comment>
<keyword evidence="6 7" id="KW-0057">Aromatic amino acid biosynthesis</keyword>
<keyword evidence="7" id="KW-0479">Metal-binding</keyword>
<gene>
    <name evidence="7" type="primary">aroK</name>
    <name evidence="8" type="ORF">SAMN04487987_109164</name>
</gene>
<keyword evidence="4 7" id="KW-0418">Kinase</keyword>
<keyword evidence="7" id="KW-0963">Cytoplasm</keyword>
<sequence length="173" mass="19674">MIIILIGYMASGKTSIGKKLAKKLNYNFLDLDDFIEEKENLSVSEIFKSKGEIYFRKQEAFYLKALLQSEDNTILSVGGGTPCYSGNMEVILNAEHAKSIYLKATLPTLANKLLLKKAKRPLIAHIETIEEMTEFIGKHLFERSQYYSQAEIKVSIDNKTKDEVVEDIVLQLF</sequence>
<keyword evidence="1 7" id="KW-0028">Amino-acid biosynthesis</keyword>
<comment type="cofactor">
    <cofactor evidence="7">
        <name>Mg(2+)</name>
        <dbReference type="ChEBI" id="CHEBI:18420"/>
    </cofactor>
    <text evidence="7">Binds 1 Mg(2+) ion per subunit.</text>
</comment>
<feature type="binding site" evidence="7">
    <location>
        <position position="14"/>
    </location>
    <ligand>
        <name>Mg(2+)</name>
        <dbReference type="ChEBI" id="CHEBI:18420"/>
    </ligand>
</feature>
<comment type="similarity">
    <text evidence="7">Belongs to the shikimate kinase family.</text>
</comment>
<dbReference type="AlphaFoldDB" id="A0A1I1REF0"/>
<dbReference type="STRING" id="870482.SAMN04487987_109164"/>
<evidence type="ECO:0000256" key="2">
    <source>
        <dbReference type="ARBA" id="ARBA00022679"/>
    </source>
</evidence>
<dbReference type="EMBL" id="FOMI01000009">
    <property type="protein sequence ID" value="SFD32731.1"/>
    <property type="molecule type" value="Genomic_DNA"/>
</dbReference>
<dbReference type="Pfam" id="PF01202">
    <property type="entry name" value="SKI"/>
    <property type="match status" value="1"/>
</dbReference>
<accession>A0A1I1REF0</accession>
<keyword evidence="5 7" id="KW-0067">ATP-binding</keyword>
<dbReference type="GO" id="GO:0009423">
    <property type="term" value="P:chorismate biosynthetic process"/>
    <property type="evidence" value="ECO:0007669"/>
    <property type="project" value="UniProtKB-UniRule"/>
</dbReference>
<dbReference type="SUPFAM" id="SSF52540">
    <property type="entry name" value="P-loop containing nucleoside triphosphate hydrolases"/>
    <property type="match status" value="1"/>
</dbReference>
<evidence type="ECO:0000256" key="4">
    <source>
        <dbReference type="ARBA" id="ARBA00022777"/>
    </source>
</evidence>
<dbReference type="PRINTS" id="PR01100">
    <property type="entry name" value="SHIKIMTKNASE"/>
</dbReference>
<evidence type="ECO:0000256" key="6">
    <source>
        <dbReference type="ARBA" id="ARBA00023141"/>
    </source>
</evidence>
<dbReference type="InterPro" id="IPR027417">
    <property type="entry name" value="P-loop_NTPase"/>
</dbReference>
<reference evidence="9" key="1">
    <citation type="submission" date="2016-10" db="EMBL/GenBank/DDBJ databases">
        <authorList>
            <person name="Varghese N."/>
            <person name="Submissions S."/>
        </authorList>
    </citation>
    <scope>NUCLEOTIDE SEQUENCE [LARGE SCALE GENOMIC DNA]</scope>
    <source>
        <strain evidence="9">DSM 25730</strain>
    </source>
</reference>
<dbReference type="PANTHER" id="PTHR21087:SF16">
    <property type="entry name" value="SHIKIMATE KINASE 1, CHLOROPLASTIC"/>
    <property type="match status" value="1"/>
</dbReference>
<comment type="caution">
    <text evidence="7">Lacks conserved residue(s) required for the propagation of feature annotation.</text>
</comment>
<dbReference type="GO" id="GO:0008652">
    <property type="term" value="P:amino acid biosynthetic process"/>
    <property type="evidence" value="ECO:0007669"/>
    <property type="project" value="UniProtKB-KW"/>
</dbReference>
<dbReference type="RefSeq" id="WP_092853053.1">
    <property type="nucleotide sequence ID" value="NZ_FOMI01000009.1"/>
</dbReference>
<feature type="binding site" evidence="7">
    <location>
        <position position="79"/>
    </location>
    <ligand>
        <name>substrate</name>
    </ligand>
</feature>
<evidence type="ECO:0000256" key="1">
    <source>
        <dbReference type="ARBA" id="ARBA00022605"/>
    </source>
</evidence>
<comment type="pathway">
    <text evidence="7">Metabolic intermediate biosynthesis; chorismate biosynthesis; chorismate from D-erythrose 4-phosphate and phosphoenolpyruvate: step 5/7.</text>
</comment>
<feature type="binding site" evidence="7">
    <location>
        <position position="56"/>
    </location>
    <ligand>
        <name>substrate</name>
    </ligand>
</feature>
<evidence type="ECO:0000256" key="7">
    <source>
        <dbReference type="HAMAP-Rule" id="MF_00109"/>
    </source>
</evidence>
<organism evidence="8 9">
    <name type="scientific">Algibacter pectinivorans</name>
    <dbReference type="NCBI Taxonomy" id="870482"/>
    <lineage>
        <taxon>Bacteria</taxon>
        <taxon>Pseudomonadati</taxon>
        <taxon>Bacteroidota</taxon>
        <taxon>Flavobacteriia</taxon>
        <taxon>Flavobacteriales</taxon>
        <taxon>Flavobacteriaceae</taxon>
        <taxon>Algibacter</taxon>
    </lineage>
</organism>
<dbReference type="GO" id="GO:0005829">
    <property type="term" value="C:cytosol"/>
    <property type="evidence" value="ECO:0007669"/>
    <property type="project" value="TreeGrafter"/>
</dbReference>
<proteinExistence type="inferred from homology"/>
<comment type="catalytic activity">
    <reaction evidence="7">
        <text>shikimate + ATP = 3-phosphoshikimate + ADP + H(+)</text>
        <dbReference type="Rhea" id="RHEA:13121"/>
        <dbReference type="ChEBI" id="CHEBI:15378"/>
        <dbReference type="ChEBI" id="CHEBI:30616"/>
        <dbReference type="ChEBI" id="CHEBI:36208"/>
        <dbReference type="ChEBI" id="CHEBI:145989"/>
        <dbReference type="ChEBI" id="CHEBI:456216"/>
        <dbReference type="EC" id="2.7.1.71"/>
    </reaction>
</comment>
<dbReference type="InterPro" id="IPR000623">
    <property type="entry name" value="Shikimate_kinase/TSH1"/>
</dbReference>
<evidence type="ECO:0000313" key="9">
    <source>
        <dbReference type="Proteomes" id="UP000199439"/>
    </source>
</evidence>
<feature type="binding site" evidence="7">
    <location>
        <begin position="10"/>
        <end position="15"/>
    </location>
    <ligand>
        <name>ATP</name>
        <dbReference type="ChEBI" id="CHEBI:30616"/>
    </ligand>
</feature>
<keyword evidence="9" id="KW-1185">Reference proteome</keyword>
<dbReference type="UniPathway" id="UPA00053">
    <property type="reaction ID" value="UER00088"/>
</dbReference>
<feature type="binding site" evidence="7">
    <location>
        <position position="143"/>
    </location>
    <ligand>
        <name>substrate</name>
    </ligand>
</feature>
<dbReference type="GO" id="GO:0005524">
    <property type="term" value="F:ATP binding"/>
    <property type="evidence" value="ECO:0007669"/>
    <property type="project" value="UniProtKB-UniRule"/>
</dbReference>
<evidence type="ECO:0000313" key="8">
    <source>
        <dbReference type="EMBL" id="SFD32731.1"/>
    </source>
</evidence>
<dbReference type="GO" id="GO:0009073">
    <property type="term" value="P:aromatic amino acid family biosynthetic process"/>
    <property type="evidence" value="ECO:0007669"/>
    <property type="project" value="UniProtKB-KW"/>
</dbReference>
<comment type="function">
    <text evidence="7">Catalyzes the specific phosphorylation of the 3-hydroxyl group of shikimic acid using ATP as a cosubstrate.</text>
</comment>
<dbReference type="PANTHER" id="PTHR21087">
    <property type="entry name" value="SHIKIMATE KINASE"/>
    <property type="match status" value="1"/>
</dbReference>
<keyword evidence="2 7" id="KW-0808">Transferase</keyword>
<dbReference type="Proteomes" id="UP000199439">
    <property type="component" value="Unassembled WGS sequence"/>
</dbReference>
<dbReference type="GO" id="GO:0004765">
    <property type="term" value="F:shikimate kinase activity"/>
    <property type="evidence" value="ECO:0007669"/>
    <property type="project" value="UniProtKB-UniRule"/>
</dbReference>
<evidence type="ECO:0000256" key="3">
    <source>
        <dbReference type="ARBA" id="ARBA00022741"/>
    </source>
</evidence>
<name>A0A1I1REF0_9FLAO</name>
<keyword evidence="7" id="KW-0460">Magnesium</keyword>
<comment type="subcellular location">
    <subcellularLocation>
        <location evidence="7">Cytoplasm</location>
    </subcellularLocation>
</comment>
<dbReference type="InterPro" id="IPR031322">
    <property type="entry name" value="Shikimate/glucono_kinase"/>
</dbReference>
<dbReference type="GO" id="GO:0000287">
    <property type="term" value="F:magnesium ion binding"/>
    <property type="evidence" value="ECO:0007669"/>
    <property type="project" value="UniProtKB-UniRule"/>
</dbReference>
<feature type="binding site" evidence="7">
    <location>
        <position position="32"/>
    </location>
    <ligand>
        <name>substrate</name>
    </ligand>
</feature>
<dbReference type="CDD" id="cd00464">
    <property type="entry name" value="SK"/>
    <property type="match status" value="1"/>
</dbReference>
<dbReference type="EC" id="2.7.1.71" evidence="7"/>
<dbReference type="HAMAP" id="MF_00109">
    <property type="entry name" value="Shikimate_kinase"/>
    <property type="match status" value="1"/>
</dbReference>